<dbReference type="AlphaFoldDB" id="A0A7M3MJF0"/>
<dbReference type="CDD" id="cd02947">
    <property type="entry name" value="TRX_family"/>
    <property type="match status" value="1"/>
</dbReference>
<accession>A0A7M3MJF0</accession>
<dbReference type="GO" id="GO:0005829">
    <property type="term" value="C:cytosol"/>
    <property type="evidence" value="ECO:0007669"/>
    <property type="project" value="TreeGrafter"/>
</dbReference>
<dbReference type="GO" id="GO:0045454">
    <property type="term" value="P:cell redox homeostasis"/>
    <property type="evidence" value="ECO:0007669"/>
    <property type="project" value="TreeGrafter"/>
</dbReference>
<dbReference type="InterPro" id="IPR013766">
    <property type="entry name" value="Thioredoxin_domain"/>
</dbReference>
<dbReference type="EMBL" id="QMIE01000002">
    <property type="protein sequence ID" value="TVM19535.1"/>
    <property type="molecule type" value="Genomic_DNA"/>
</dbReference>
<reference evidence="3 4" key="1">
    <citation type="submission" date="2018-06" db="EMBL/GenBank/DDBJ databases">
        <title>Complete genome of Desulfovibrio indonesiensis P37SLT.</title>
        <authorList>
            <person name="Crispim J.S."/>
            <person name="Vidigal P.M.P."/>
            <person name="Silva L.C.F."/>
            <person name="Laguardia C.N."/>
            <person name="Araujo L.C."/>
            <person name="Dias R.S."/>
            <person name="Sousa M.P."/>
            <person name="Paula S.O."/>
            <person name="Silva C."/>
        </authorList>
    </citation>
    <scope>NUCLEOTIDE SEQUENCE [LARGE SCALE GENOMIC DNA]</scope>
    <source>
        <strain evidence="3 4">P37SLT</strain>
    </source>
</reference>
<keyword evidence="4" id="KW-1185">Reference proteome</keyword>
<protein>
    <submittedName>
        <fullName evidence="3">Thioredoxin</fullName>
    </submittedName>
</protein>
<dbReference type="SUPFAM" id="SSF52833">
    <property type="entry name" value="Thioredoxin-like"/>
    <property type="match status" value="1"/>
</dbReference>
<name>A0A7M3MJF0_9BACT</name>
<dbReference type="Pfam" id="PF00085">
    <property type="entry name" value="Thioredoxin"/>
    <property type="match status" value="1"/>
</dbReference>
<evidence type="ECO:0000259" key="2">
    <source>
        <dbReference type="PROSITE" id="PS51352"/>
    </source>
</evidence>
<dbReference type="PANTHER" id="PTHR45663">
    <property type="entry name" value="GEO12009P1"/>
    <property type="match status" value="1"/>
</dbReference>
<feature type="domain" description="Thioredoxin" evidence="2">
    <location>
        <begin position="7"/>
        <end position="137"/>
    </location>
</feature>
<evidence type="ECO:0000313" key="4">
    <source>
        <dbReference type="Proteomes" id="UP000448292"/>
    </source>
</evidence>
<dbReference type="OrthoDB" id="9790390at2"/>
<dbReference type="PANTHER" id="PTHR45663:SF11">
    <property type="entry name" value="GEO12009P1"/>
    <property type="match status" value="1"/>
</dbReference>
<evidence type="ECO:0000256" key="1">
    <source>
        <dbReference type="SAM" id="MobiDB-lite"/>
    </source>
</evidence>
<proteinExistence type="predicted"/>
<comment type="caution">
    <text evidence="3">The sequence shown here is derived from an EMBL/GenBank/DDBJ whole genome shotgun (WGS) entry which is preliminary data.</text>
</comment>
<dbReference type="InterPro" id="IPR036249">
    <property type="entry name" value="Thioredoxin-like_sf"/>
</dbReference>
<dbReference type="Proteomes" id="UP000448292">
    <property type="component" value="Unassembled WGS sequence"/>
</dbReference>
<gene>
    <name evidence="3" type="ORF">DPQ33_02565</name>
</gene>
<sequence length="138" mass="14677">MQTDAGAPAPVTAPSTEAAAPAASSSNASTPSAAELISGEPQQVPVPGMVTMVDLGAKSCIPCRMMAPILKELSQEYEGRAAIVFIDVWENPDVTPEFGLRAIPTQIFYDAEGKERMRHEGFMDKDAIEAKLIELGVE</sequence>
<feature type="region of interest" description="Disordered" evidence="1">
    <location>
        <begin position="1"/>
        <end position="41"/>
    </location>
</feature>
<dbReference type="PROSITE" id="PS51352">
    <property type="entry name" value="THIOREDOXIN_2"/>
    <property type="match status" value="1"/>
</dbReference>
<organism evidence="3 4">
    <name type="scientific">Oceanidesulfovibrio indonesiensis</name>
    <dbReference type="NCBI Taxonomy" id="54767"/>
    <lineage>
        <taxon>Bacteria</taxon>
        <taxon>Pseudomonadati</taxon>
        <taxon>Thermodesulfobacteriota</taxon>
        <taxon>Desulfovibrionia</taxon>
        <taxon>Desulfovibrionales</taxon>
        <taxon>Desulfovibrionaceae</taxon>
        <taxon>Oceanidesulfovibrio</taxon>
    </lineage>
</organism>
<feature type="compositionally biased region" description="Low complexity" evidence="1">
    <location>
        <begin position="7"/>
        <end position="34"/>
    </location>
</feature>
<dbReference type="Gene3D" id="3.40.30.10">
    <property type="entry name" value="Glutaredoxin"/>
    <property type="match status" value="1"/>
</dbReference>
<dbReference type="GO" id="GO:0015035">
    <property type="term" value="F:protein-disulfide reductase activity"/>
    <property type="evidence" value="ECO:0007669"/>
    <property type="project" value="TreeGrafter"/>
</dbReference>
<evidence type="ECO:0000313" key="3">
    <source>
        <dbReference type="EMBL" id="TVM19535.1"/>
    </source>
</evidence>